<dbReference type="EMBL" id="FQYW01000020">
    <property type="protein sequence ID" value="SHI96546.1"/>
    <property type="molecule type" value="Genomic_DNA"/>
</dbReference>
<dbReference type="InterPro" id="IPR048911">
    <property type="entry name" value="Bflower"/>
</dbReference>
<dbReference type="Proteomes" id="UP000191240">
    <property type="component" value="Unassembled WGS sequence"/>
</dbReference>
<evidence type="ECO:0000313" key="2">
    <source>
        <dbReference type="EMBL" id="SHI96546.1"/>
    </source>
</evidence>
<gene>
    <name evidence="2" type="ORF">SAMN02745671_02261</name>
</gene>
<reference evidence="2 3" key="1">
    <citation type="submission" date="2016-11" db="EMBL/GenBank/DDBJ databases">
        <authorList>
            <person name="Jaros S."/>
            <person name="Januszkiewicz K."/>
            <person name="Wedrychowicz H."/>
        </authorList>
    </citation>
    <scope>NUCLEOTIDE SEQUENCE [LARGE SCALE GENOMIC DNA]</scope>
    <source>
        <strain evidence="2 3">DSM 3074</strain>
    </source>
</reference>
<evidence type="ECO:0000313" key="3">
    <source>
        <dbReference type="Proteomes" id="UP000191240"/>
    </source>
</evidence>
<organism evidence="2 3">
    <name type="scientific">Anaerovibrio lipolyticus DSM 3074</name>
    <dbReference type="NCBI Taxonomy" id="1120997"/>
    <lineage>
        <taxon>Bacteria</taxon>
        <taxon>Bacillati</taxon>
        <taxon>Bacillota</taxon>
        <taxon>Negativicutes</taxon>
        <taxon>Selenomonadales</taxon>
        <taxon>Selenomonadaceae</taxon>
        <taxon>Anaerovibrio</taxon>
    </lineage>
</organism>
<feature type="domain" description="4-fold beta flower" evidence="1">
    <location>
        <begin position="2"/>
        <end position="116"/>
    </location>
</feature>
<proteinExistence type="predicted"/>
<dbReference type="AlphaFoldDB" id="A0A1M6FFX8"/>
<evidence type="ECO:0000259" key="1">
    <source>
        <dbReference type="Pfam" id="PF21784"/>
    </source>
</evidence>
<sequence>MTFYDSTGRAVAYTEDNENIYLYSGDPVGYLYGNLVYSYKGTQLGRFENGWIRDKRGDCAFFTEAARGDGPTKPVKQVKPVKGLKKLMPIKGIRHVPFLKTVDSLSWSSLSDERFFLQ</sequence>
<dbReference type="OrthoDB" id="2086177at2"/>
<dbReference type="Pfam" id="PF21784">
    <property type="entry name" value="Bflower"/>
    <property type="match status" value="1"/>
</dbReference>
<dbReference type="RefSeq" id="WP_080326154.1">
    <property type="nucleotide sequence ID" value="NZ_FQYW01000020.1"/>
</dbReference>
<protein>
    <recommendedName>
        <fullName evidence="1">4-fold beta flower domain-containing protein</fullName>
    </recommendedName>
</protein>
<accession>A0A1M6FFX8</accession>
<name>A0A1M6FFX8_9FIRM</name>